<feature type="transmembrane region" description="Helical" evidence="1">
    <location>
        <begin position="942"/>
        <end position="962"/>
    </location>
</feature>
<dbReference type="RefSeq" id="WP_138240252.1">
    <property type="nucleotide sequence ID" value="NZ_VBRY01000017.1"/>
</dbReference>
<dbReference type="Gene3D" id="3.30.70.1320">
    <property type="entry name" value="Multidrug efflux transporter AcrB pore domain like"/>
    <property type="match status" value="1"/>
</dbReference>
<gene>
    <name evidence="2" type="ORF">FEF65_12990</name>
</gene>
<dbReference type="PANTHER" id="PTHR32063">
    <property type="match status" value="1"/>
</dbReference>
<keyword evidence="1" id="KW-1133">Transmembrane helix</keyword>
<dbReference type="EMBL" id="VBRY01000017">
    <property type="protein sequence ID" value="TLS65469.1"/>
    <property type="molecule type" value="Genomic_DNA"/>
</dbReference>
<evidence type="ECO:0000313" key="3">
    <source>
        <dbReference type="Proteomes" id="UP000306585"/>
    </source>
</evidence>
<reference evidence="2 3" key="1">
    <citation type="journal article" date="2019" name="Appl. Environ. Microbiol.">
        <title>Environmental Evidence and Genomic Insight of Iron-oxidizing Bacteria Preference Towards More Corrosion Resistant Stainless Steel at Higher Salinities.</title>
        <authorList>
            <person name="Garrison C.E."/>
            <person name="Price K.A."/>
            <person name="Field E.K."/>
        </authorList>
    </citation>
    <scope>NUCLEOTIDE SEQUENCE [LARGE SCALE GENOMIC DNA]</scope>
    <source>
        <strain evidence="2 3">P3</strain>
    </source>
</reference>
<dbReference type="InterPro" id="IPR001036">
    <property type="entry name" value="Acrflvin-R"/>
</dbReference>
<sequence>MNLATWSIRNPIPSILLFILLTIAGLRGFNQLGVQDLPDLDLPTVKVDLRLSGMAPSQLETEVARKVEDSMAKLQGLKHLSTHITEGNVSITATFRLERDLSDALADAKDAIDRIRNDLPADLEEPKVSKVTVGPGGPFVTYALKDDRMDEEALSWFIDDSVAKAVLSVPDVGDFARVGGVQREVRVTIDRARLATFGATALDVSRALKLIEQDASGGRVRIGGAELGVRTIATVSTAADLNQLRVLLPDGRSVRLGDIATIEDGIADRTQAATLDGRMAAGFQIWRTKGFDETRIAAHVEQALERLEAQHPGLTFQLVSSTVEHTQEQYEGSMHMLYEGAMLAVLVILLFLRNWRATIIGAAALPLSIIPAFAYMARADYTLNTITLLALAVVVGILVDDAIVEVENVIRHVRDGKTAREATAEAVNEIALAVLATTSTLVVVFLPTAFMGGVPGLVFKQFGWTIVVAVLLSLMVARIMTPLMAVWLIKPGHQHDDSEGRLLHGYLNIAKWCLNHRGAAVAAGGLIVAASVAIFPLLPTGFIPPGDRGYTTISLELPSGSSLAQTMAVAEEARRAVTGTRGVKSIFVSAGDPANPEAGEVRRASLVTTFAPRGERPKQREIESTIRERLQRVPGARFSLGGGGSGEKIELILSGSDNSALAATARKVEHDLHALGYLNGITSTANLERQEVVFRPDADRAAERGVTTSAIGQTVRVALSGDRSSALAKLNLDNRQVNIRVAQPALDRYDLSAIASLQVHGKQGLVPLESVADVAIGSSLSEINRYDRERQVTLTGDLSGHALGDALKDAQNLPSIKAMPASVHLEESGDAETQAELFAGMKGAMGLGVLLVYAVLVLLFKSWFQPITILSAVPLSVGGAFIALLLTHGELNLPSLIGLVMLMGIVTKNSILVVDFTIVGINRGLSRHEALIDACRKRAQPIMMTTTAMICGMAPLALGFGADASFRQPMAITVIGGLLTSTAMSLLMVPVIFTYIGDFEAWLTRDRVRKEDLHI</sequence>
<keyword evidence="3" id="KW-1185">Reference proteome</keyword>
<dbReference type="GO" id="GO:0042910">
    <property type="term" value="F:xenobiotic transmembrane transporter activity"/>
    <property type="evidence" value="ECO:0007669"/>
    <property type="project" value="TreeGrafter"/>
</dbReference>
<keyword evidence="1" id="KW-0472">Membrane</keyword>
<dbReference type="Gene3D" id="3.30.70.1440">
    <property type="entry name" value="Multidrug efflux transporter AcrB pore domain"/>
    <property type="match status" value="1"/>
</dbReference>
<feature type="transmembrane region" description="Helical" evidence="1">
    <location>
        <begin position="359"/>
        <end position="377"/>
    </location>
</feature>
<dbReference type="SUPFAM" id="SSF82693">
    <property type="entry name" value="Multidrug efflux transporter AcrB pore domain, PN1, PN2, PC1 and PC2 subdomains"/>
    <property type="match status" value="3"/>
</dbReference>
<organism evidence="2 3">
    <name type="scientific">Mariprofundus erugo</name>
    <dbReference type="NCBI Taxonomy" id="2528639"/>
    <lineage>
        <taxon>Bacteria</taxon>
        <taxon>Pseudomonadati</taxon>
        <taxon>Pseudomonadota</taxon>
        <taxon>Candidatius Mariprofundia</taxon>
        <taxon>Mariprofundales</taxon>
        <taxon>Mariprofundaceae</taxon>
        <taxon>Mariprofundus</taxon>
    </lineage>
</organism>
<feature type="transmembrane region" description="Helical" evidence="1">
    <location>
        <begin position="519"/>
        <end position="538"/>
    </location>
</feature>
<dbReference type="PRINTS" id="PR00702">
    <property type="entry name" value="ACRIFLAVINRP"/>
</dbReference>
<dbReference type="PANTHER" id="PTHR32063:SF77">
    <property type="entry name" value="ACR FAMILY TRANSPORT PROTEIN"/>
    <property type="match status" value="1"/>
</dbReference>
<accession>A0A5R9GK77</accession>
<dbReference type="AlphaFoldDB" id="A0A5R9GK77"/>
<dbReference type="Pfam" id="PF00873">
    <property type="entry name" value="ACR_tran"/>
    <property type="match status" value="1"/>
</dbReference>
<proteinExistence type="predicted"/>
<name>A0A5R9GK77_9PROT</name>
<feature type="transmembrane region" description="Helical" evidence="1">
    <location>
        <begin position="974"/>
        <end position="997"/>
    </location>
</feature>
<evidence type="ECO:0000313" key="2">
    <source>
        <dbReference type="EMBL" id="TLS65469.1"/>
    </source>
</evidence>
<protein>
    <submittedName>
        <fullName evidence="2">Efflux RND transporter permease subunit</fullName>
    </submittedName>
</protein>
<feature type="transmembrane region" description="Helical" evidence="1">
    <location>
        <begin position="335"/>
        <end position="352"/>
    </location>
</feature>
<dbReference type="Gene3D" id="3.30.2090.10">
    <property type="entry name" value="Multidrug efflux transporter AcrB TolC docking domain, DN and DC subdomains"/>
    <property type="match status" value="2"/>
</dbReference>
<evidence type="ECO:0000256" key="1">
    <source>
        <dbReference type="SAM" id="Phobius"/>
    </source>
</evidence>
<dbReference type="SUPFAM" id="SSF82866">
    <property type="entry name" value="Multidrug efflux transporter AcrB transmembrane domain"/>
    <property type="match status" value="2"/>
</dbReference>
<dbReference type="InterPro" id="IPR027463">
    <property type="entry name" value="AcrB_DN_DC_subdom"/>
</dbReference>
<dbReference type="Gene3D" id="3.30.70.1430">
    <property type="entry name" value="Multidrug efflux transporter AcrB pore domain"/>
    <property type="match status" value="2"/>
</dbReference>
<comment type="caution">
    <text evidence="2">The sequence shown here is derived from an EMBL/GenBank/DDBJ whole genome shotgun (WGS) entry which is preliminary data.</text>
</comment>
<dbReference type="SUPFAM" id="SSF82714">
    <property type="entry name" value="Multidrug efflux transporter AcrB TolC docking domain, DN and DC subdomains"/>
    <property type="match status" value="2"/>
</dbReference>
<feature type="transmembrane region" description="Helical" evidence="1">
    <location>
        <begin position="893"/>
        <end position="921"/>
    </location>
</feature>
<keyword evidence="1" id="KW-0812">Transmembrane</keyword>
<feature type="transmembrane region" description="Helical" evidence="1">
    <location>
        <begin position="462"/>
        <end position="489"/>
    </location>
</feature>
<feature type="transmembrane region" description="Helical" evidence="1">
    <location>
        <begin position="837"/>
        <end position="860"/>
    </location>
</feature>
<dbReference type="Gene3D" id="1.20.1640.10">
    <property type="entry name" value="Multidrug efflux transporter AcrB transmembrane domain"/>
    <property type="match status" value="2"/>
</dbReference>
<feature type="transmembrane region" description="Helical" evidence="1">
    <location>
        <begin position="430"/>
        <end position="450"/>
    </location>
</feature>
<dbReference type="GO" id="GO:0005886">
    <property type="term" value="C:plasma membrane"/>
    <property type="evidence" value="ECO:0007669"/>
    <property type="project" value="TreeGrafter"/>
</dbReference>
<feature type="transmembrane region" description="Helical" evidence="1">
    <location>
        <begin position="867"/>
        <end position="887"/>
    </location>
</feature>
<feature type="transmembrane region" description="Helical" evidence="1">
    <location>
        <begin position="383"/>
        <end position="404"/>
    </location>
</feature>
<dbReference type="Proteomes" id="UP000306585">
    <property type="component" value="Unassembled WGS sequence"/>
</dbReference>